<keyword evidence="5" id="KW-0677">Repeat</keyword>
<feature type="repeat" description="Solcar" evidence="8">
    <location>
        <begin position="231"/>
        <end position="318"/>
    </location>
</feature>
<feature type="transmembrane region" description="Helical" evidence="10">
    <location>
        <begin position="78"/>
        <end position="101"/>
    </location>
</feature>
<dbReference type="AlphaFoldDB" id="A0A9Q0RDJ1"/>
<dbReference type="PROSITE" id="PS50920">
    <property type="entry name" value="SOLCAR"/>
    <property type="match status" value="3"/>
</dbReference>
<dbReference type="EMBL" id="JAPDFW010000060">
    <property type="protein sequence ID" value="KAJ5076661.1"/>
    <property type="molecule type" value="Genomic_DNA"/>
</dbReference>
<feature type="repeat" description="Solcar" evidence="8">
    <location>
        <begin position="17"/>
        <end position="107"/>
    </location>
</feature>
<dbReference type="GO" id="GO:0015215">
    <property type="term" value="F:nucleotide transmembrane transporter activity"/>
    <property type="evidence" value="ECO:0007669"/>
    <property type="project" value="UniProtKB-ARBA"/>
</dbReference>
<protein>
    <submittedName>
        <fullName evidence="11">Nicotinamide adenine dinucleotide transporter 1-related</fullName>
    </submittedName>
</protein>
<dbReference type="OMA" id="AFYNGMG"/>
<keyword evidence="3 9" id="KW-0813">Transport</keyword>
<dbReference type="SUPFAM" id="SSF103506">
    <property type="entry name" value="Mitochondrial carrier"/>
    <property type="match status" value="1"/>
</dbReference>
<evidence type="ECO:0000313" key="12">
    <source>
        <dbReference type="Proteomes" id="UP001149090"/>
    </source>
</evidence>
<sequence>MSIKEAKIIKVEVQQIKKHISKGVAGSVVGIITSICTTPFDVVKTRMQAEKSEEVKLKKKMGTFEKMKEIYKEEGLGALWKGTTSTILGMSTNWAFYFAFYDRIKFSLSNFLGGYLNNTTVNFLASMASGTISLLAGNPFWVAKNRIQYQSKLIEETPKYTNTIQTLCKIYQEEGPHGLYKGFSASIFGLIHIGIQFPLYEKFKQELIKLKTRKLISKGEKFANLKNKIVLSSFEIFLASVASKIIASTIAYPHEVLRTKLQIDRRRKESYEGIWPTMKRIYNENGFKGFYYGLGVNLLKNIPSNGISFTVYELLNRYLIK</sequence>
<feature type="repeat" description="Solcar" evidence="8">
    <location>
        <begin position="117"/>
        <end position="206"/>
    </location>
</feature>
<organism evidence="11 12">
    <name type="scientific">Anaeramoeba ignava</name>
    <name type="common">Anaerobic marine amoeba</name>
    <dbReference type="NCBI Taxonomy" id="1746090"/>
    <lineage>
        <taxon>Eukaryota</taxon>
        <taxon>Metamonada</taxon>
        <taxon>Anaeramoebidae</taxon>
        <taxon>Anaeramoeba</taxon>
    </lineage>
</organism>
<dbReference type="Pfam" id="PF00153">
    <property type="entry name" value="Mito_carr"/>
    <property type="match status" value="3"/>
</dbReference>
<evidence type="ECO:0000256" key="4">
    <source>
        <dbReference type="ARBA" id="ARBA00022692"/>
    </source>
</evidence>
<keyword evidence="6 10" id="KW-1133">Transmembrane helix</keyword>
<dbReference type="PRINTS" id="PR00926">
    <property type="entry name" value="MITOCARRIER"/>
</dbReference>
<name>A0A9Q0RDJ1_ANAIG</name>
<dbReference type="Gene3D" id="1.50.40.10">
    <property type="entry name" value="Mitochondrial carrier domain"/>
    <property type="match status" value="1"/>
</dbReference>
<dbReference type="PANTHER" id="PTHR45683">
    <property type="entry name" value="MITOCHONDRIAL NICOTINAMIDE ADENINE DINUCLEOTIDE TRANSPORTER 1-RELATED-RELATED"/>
    <property type="match status" value="1"/>
</dbReference>
<dbReference type="InterPro" id="IPR023395">
    <property type="entry name" value="MCP_dom_sf"/>
</dbReference>
<dbReference type="OrthoDB" id="10266426at2759"/>
<comment type="subcellular location">
    <subcellularLocation>
        <location evidence="1">Membrane</location>
        <topology evidence="1">Multi-pass membrane protein</topology>
    </subcellularLocation>
</comment>
<evidence type="ECO:0000256" key="2">
    <source>
        <dbReference type="ARBA" id="ARBA00006375"/>
    </source>
</evidence>
<proteinExistence type="inferred from homology"/>
<feature type="transmembrane region" description="Helical" evidence="10">
    <location>
        <begin position="121"/>
        <end position="143"/>
    </location>
</feature>
<keyword evidence="7 8" id="KW-0472">Membrane</keyword>
<dbReference type="InterPro" id="IPR018108">
    <property type="entry name" value="MCP_transmembrane"/>
</dbReference>
<gene>
    <name evidence="11" type="ORF">M0811_06241</name>
</gene>
<comment type="similarity">
    <text evidence="2 9">Belongs to the mitochondrial carrier (TC 2.A.29) family.</text>
</comment>
<dbReference type="InterPro" id="IPR044712">
    <property type="entry name" value="SLC25A32-like"/>
</dbReference>
<reference evidence="11" key="1">
    <citation type="submission" date="2022-10" db="EMBL/GenBank/DDBJ databases">
        <title>Novel sulphate-reducing endosymbionts in the free-living metamonad Anaeramoeba.</title>
        <authorList>
            <person name="Jerlstrom-Hultqvist J."/>
            <person name="Cepicka I."/>
            <person name="Gallot-Lavallee L."/>
            <person name="Salas-Leiva D."/>
            <person name="Curtis B.A."/>
            <person name="Zahonova K."/>
            <person name="Pipaliya S."/>
            <person name="Dacks J."/>
            <person name="Roger A.J."/>
        </authorList>
    </citation>
    <scope>NUCLEOTIDE SEQUENCE</scope>
    <source>
        <strain evidence="11">BMAN</strain>
    </source>
</reference>
<evidence type="ECO:0000256" key="7">
    <source>
        <dbReference type="ARBA" id="ARBA00023136"/>
    </source>
</evidence>
<accession>A0A9Q0RDJ1</accession>
<keyword evidence="12" id="KW-1185">Reference proteome</keyword>
<keyword evidence="4 8" id="KW-0812">Transmembrane</keyword>
<evidence type="ECO:0000256" key="6">
    <source>
        <dbReference type="ARBA" id="ARBA00022989"/>
    </source>
</evidence>
<evidence type="ECO:0000256" key="8">
    <source>
        <dbReference type="PROSITE-ProRule" id="PRU00282"/>
    </source>
</evidence>
<evidence type="ECO:0000256" key="9">
    <source>
        <dbReference type="RuleBase" id="RU000488"/>
    </source>
</evidence>
<comment type="caution">
    <text evidence="11">The sequence shown here is derived from an EMBL/GenBank/DDBJ whole genome shotgun (WGS) entry which is preliminary data.</text>
</comment>
<evidence type="ECO:0000256" key="5">
    <source>
        <dbReference type="ARBA" id="ARBA00022737"/>
    </source>
</evidence>
<dbReference type="Proteomes" id="UP001149090">
    <property type="component" value="Unassembled WGS sequence"/>
</dbReference>
<evidence type="ECO:0000256" key="3">
    <source>
        <dbReference type="ARBA" id="ARBA00022448"/>
    </source>
</evidence>
<evidence type="ECO:0000313" key="11">
    <source>
        <dbReference type="EMBL" id="KAJ5076661.1"/>
    </source>
</evidence>
<evidence type="ECO:0000256" key="1">
    <source>
        <dbReference type="ARBA" id="ARBA00004141"/>
    </source>
</evidence>
<dbReference type="GO" id="GO:0016020">
    <property type="term" value="C:membrane"/>
    <property type="evidence" value="ECO:0007669"/>
    <property type="project" value="UniProtKB-SubCell"/>
</dbReference>
<dbReference type="InterPro" id="IPR002067">
    <property type="entry name" value="MCP"/>
</dbReference>
<evidence type="ECO:0000256" key="10">
    <source>
        <dbReference type="SAM" id="Phobius"/>
    </source>
</evidence>